<accession>A0AA38LQM3</accession>
<evidence type="ECO:0000256" key="8">
    <source>
        <dbReference type="PROSITE-ProRule" id="PRU00282"/>
    </source>
</evidence>
<feature type="non-terminal residue" evidence="10">
    <location>
        <position position="1"/>
    </location>
</feature>
<keyword evidence="4 8" id="KW-0812">Transmembrane</keyword>
<evidence type="ECO:0000313" key="10">
    <source>
        <dbReference type="EMBL" id="KAH9331160.1"/>
    </source>
</evidence>
<gene>
    <name evidence="10" type="ORF">KI387_003268</name>
</gene>
<dbReference type="PANTHER" id="PTHR45667">
    <property type="entry name" value="S-ADENOSYLMETHIONINE MITOCHONDRIAL CARRIER PROTEIN"/>
    <property type="match status" value="1"/>
</dbReference>
<dbReference type="GO" id="GO:0016020">
    <property type="term" value="C:membrane"/>
    <property type="evidence" value="ECO:0007669"/>
    <property type="project" value="UniProtKB-SubCell"/>
</dbReference>
<evidence type="ECO:0008006" key="12">
    <source>
        <dbReference type="Google" id="ProtNLM"/>
    </source>
</evidence>
<dbReference type="AlphaFoldDB" id="A0AA38LQM3"/>
<keyword evidence="5" id="KW-0677">Repeat</keyword>
<organism evidence="10 11">
    <name type="scientific">Taxus chinensis</name>
    <name type="common">Chinese yew</name>
    <name type="synonym">Taxus wallichiana var. chinensis</name>
    <dbReference type="NCBI Taxonomy" id="29808"/>
    <lineage>
        <taxon>Eukaryota</taxon>
        <taxon>Viridiplantae</taxon>
        <taxon>Streptophyta</taxon>
        <taxon>Embryophyta</taxon>
        <taxon>Tracheophyta</taxon>
        <taxon>Spermatophyta</taxon>
        <taxon>Pinopsida</taxon>
        <taxon>Pinidae</taxon>
        <taxon>Conifers II</taxon>
        <taxon>Cupressales</taxon>
        <taxon>Taxaceae</taxon>
        <taxon>Taxus</taxon>
    </lineage>
</organism>
<evidence type="ECO:0000256" key="2">
    <source>
        <dbReference type="ARBA" id="ARBA00006375"/>
    </source>
</evidence>
<evidence type="ECO:0000256" key="6">
    <source>
        <dbReference type="ARBA" id="ARBA00022989"/>
    </source>
</evidence>
<evidence type="ECO:0000256" key="4">
    <source>
        <dbReference type="ARBA" id="ARBA00022692"/>
    </source>
</evidence>
<dbReference type="PROSITE" id="PS50920">
    <property type="entry name" value="SOLCAR"/>
    <property type="match status" value="1"/>
</dbReference>
<comment type="caution">
    <text evidence="10">The sequence shown here is derived from an EMBL/GenBank/DDBJ whole genome shotgun (WGS) entry which is preliminary data.</text>
</comment>
<evidence type="ECO:0000256" key="5">
    <source>
        <dbReference type="ARBA" id="ARBA00022737"/>
    </source>
</evidence>
<protein>
    <recommendedName>
        <fullName evidence="12">Mitochondrial carrier protein</fullName>
    </recommendedName>
</protein>
<evidence type="ECO:0000256" key="3">
    <source>
        <dbReference type="ARBA" id="ARBA00022448"/>
    </source>
</evidence>
<keyword evidence="11" id="KW-1185">Reference proteome</keyword>
<dbReference type="SUPFAM" id="SSF103506">
    <property type="entry name" value="Mitochondrial carrier"/>
    <property type="match status" value="1"/>
</dbReference>
<comment type="subcellular location">
    <subcellularLocation>
        <location evidence="1">Membrane</location>
        <topology evidence="1">Multi-pass membrane protein</topology>
    </subcellularLocation>
</comment>
<dbReference type="Proteomes" id="UP000824469">
    <property type="component" value="Unassembled WGS sequence"/>
</dbReference>
<evidence type="ECO:0000256" key="9">
    <source>
        <dbReference type="RuleBase" id="RU000488"/>
    </source>
</evidence>
<dbReference type="Gene3D" id="1.50.40.10">
    <property type="entry name" value="Mitochondrial carrier domain"/>
    <property type="match status" value="1"/>
</dbReference>
<name>A0AA38LQM3_TAXCH</name>
<dbReference type="Pfam" id="PF00153">
    <property type="entry name" value="Mito_carr"/>
    <property type="match status" value="1"/>
</dbReference>
<evidence type="ECO:0000313" key="11">
    <source>
        <dbReference type="Proteomes" id="UP000824469"/>
    </source>
</evidence>
<keyword evidence="6" id="KW-1133">Transmembrane helix</keyword>
<evidence type="ECO:0000256" key="7">
    <source>
        <dbReference type="ARBA" id="ARBA00023136"/>
    </source>
</evidence>
<evidence type="ECO:0000256" key="1">
    <source>
        <dbReference type="ARBA" id="ARBA00004141"/>
    </source>
</evidence>
<reference evidence="10 11" key="1">
    <citation type="journal article" date="2021" name="Nat. Plants">
        <title>The Taxus genome provides insights into paclitaxel biosynthesis.</title>
        <authorList>
            <person name="Xiong X."/>
            <person name="Gou J."/>
            <person name="Liao Q."/>
            <person name="Li Y."/>
            <person name="Zhou Q."/>
            <person name="Bi G."/>
            <person name="Li C."/>
            <person name="Du R."/>
            <person name="Wang X."/>
            <person name="Sun T."/>
            <person name="Guo L."/>
            <person name="Liang H."/>
            <person name="Lu P."/>
            <person name="Wu Y."/>
            <person name="Zhang Z."/>
            <person name="Ro D.K."/>
            <person name="Shang Y."/>
            <person name="Huang S."/>
            <person name="Yan J."/>
        </authorList>
    </citation>
    <scope>NUCLEOTIDE SEQUENCE [LARGE SCALE GENOMIC DNA]</scope>
    <source>
        <strain evidence="10">Ta-2019</strain>
    </source>
</reference>
<comment type="similarity">
    <text evidence="2 9">Belongs to the mitochondrial carrier (TC 2.A.29) family.</text>
</comment>
<sequence length="176" mass="20239">GVSNFCWSLRTCEAQIVGDFSRQFQCYGPFDSRYCRRCNSFYWFVCQQRLSSKGCKQDSLHMLRKLCALLLQRKVLEVYMRAMGHFYCEIYLFDALQFCLYEQLRIGYKLVAKRDLYDPENALIGAFAGALTGAITTPLDVIKTRLMVQGASRQYKGVFDCVQKIVQEEGPSALAK</sequence>
<dbReference type="InterPro" id="IPR018108">
    <property type="entry name" value="MCP_transmembrane"/>
</dbReference>
<feature type="non-terminal residue" evidence="10">
    <location>
        <position position="176"/>
    </location>
</feature>
<keyword evidence="7 8" id="KW-0472">Membrane</keyword>
<dbReference type="EMBL" id="JAHRHJ020000001">
    <property type="protein sequence ID" value="KAH9331160.1"/>
    <property type="molecule type" value="Genomic_DNA"/>
</dbReference>
<feature type="repeat" description="Solcar" evidence="8">
    <location>
        <begin position="120"/>
        <end position="176"/>
    </location>
</feature>
<dbReference type="InterPro" id="IPR023395">
    <property type="entry name" value="MCP_dom_sf"/>
</dbReference>
<proteinExistence type="inferred from homology"/>
<keyword evidence="3 9" id="KW-0813">Transport</keyword>